<dbReference type="GO" id="GO:0005737">
    <property type="term" value="C:cytoplasm"/>
    <property type="evidence" value="ECO:0007669"/>
    <property type="project" value="TreeGrafter"/>
</dbReference>
<feature type="region of interest" description="Disordered" evidence="6">
    <location>
        <begin position="42"/>
        <end position="62"/>
    </location>
</feature>
<dbReference type="EMBL" id="BARW01042470">
    <property type="protein sequence ID" value="GAJ22518.1"/>
    <property type="molecule type" value="Genomic_DNA"/>
</dbReference>
<feature type="compositionally biased region" description="Basic and acidic residues" evidence="6">
    <location>
        <begin position="48"/>
        <end position="62"/>
    </location>
</feature>
<sequence length="62" mass="6890">INIKFLPSLAGDLKMSKSEGNSLYLLDDDQEIKRKVVRALTGGQKTLNEQKEKGGNPDKDML</sequence>
<protein>
    <recommendedName>
        <fullName evidence="8">Tyrosine--tRNA ligase</fullName>
    </recommendedName>
</protein>
<dbReference type="GO" id="GO:0004830">
    <property type="term" value="F:tryptophan-tRNA ligase activity"/>
    <property type="evidence" value="ECO:0007669"/>
    <property type="project" value="TreeGrafter"/>
</dbReference>
<dbReference type="Gene3D" id="1.10.240.10">
    <property type="entry name" value="Tyrosyl-Transfer RNA Synthetase"/>
    <property type="match status" value="1"/>
</dbReference>
<dbReference type="AlphaFoldDB" id="X1UYE0"/>
<evidence type="ECO:0000256" key="3">
    <source>
        <dbReference type="ARBA" id="ARBA00022840"/>
    </source>
</evidence>
<dbReference type="PANTHER" id="PTHR10055:SF1">
    <property type="entry name" value="TRYPTOPHAN--TRNA LIGASE, CYTOPLASMIC"/>
    <property type="match status" value="1"/>
</dbReference>
<gene>
    <name evidence="7" type="ORF">S12H4_62918</name>
</gene>
<evidence type="ECO:0000313" key="7">
    <source>
        <dbReference type="EMBL" id="GAJ22518.1"/>
    </source>
</evidence>
<dbReference type="GO" id="GO:0005524">
    <property type="term" value="F:ATP binding"/>
    <property type="evidence" value="ECO:0007669"/>
    <property type="project" value="UniProtKB-KW"/>
</dbReference>
<dbReference type="PANTHER" id="PTHR10055">
    <property type="entry name" value="TRYPTOPHANYL-TRNA SYNTHETASE"/>
    <property type="match status" value="1"/>
</dbReference>
<keyword evidence="4" id="KW-0648">Protein biosynthesis</keyword>
<organism evidence="7">
    <name type="scientific">marine sediment metagenome</name>
    <dbReference type="NCBI Taxonomy" id="412755"/>
    <lineage>
        <taxon>unclassified sequences</taxon>
        <taxon>metagenomes</taxon>
        <taxon>ecological metagenomes</taxon>
    </lineage>
</organism>
<evidence type="ECO:0000256" key="2">
    <source>
        <dbReference type="ARBA" id="ARBA00022741"/>
    </source>
</evidence>
<evidence type="ECO:0000256" key="5">
    <source>
        <dbReference type="ARBA" id="ARBA00023146"/>
    </source>
</evidence>
<reference evidence="7" key="1">
    <citation type="journal article" date="2014" name="Front. Microbiol.">
        <title>High frequency of phylogenetically diverse reductive dehalogenase-homologous genes in deep subseafloor sedimentary metagenomes.</title>
        <authorList>
            <person name="Kawai M."/>
            <person name="Futagami T."/>
            <person name="Toyoda A."/>
            <person name="Takaki Y."/>
            <person name="Nishi S."/>
            <person name="Hori S."/>
            <person name="Arai W."/>
            <person name="Tsubouchi T."/>
            <person name="Morono Y."/>
            <person name="Uchiyama I."/>
            <person name="Ito T."/>
            <person name="Fujiyama A."/>
            <person name="Inagaki F."/>
            <person name="Takami H."/>
        </authorList>
    </citation>
    <scope>NUCLEOTIDE SEQUENCE</scope>
    <source>
        <strain evidence="7">Expedition CK06-06</strain>
    </source>
</reference>
<evidence type="ECO:0000256" key="4">
    <source>
        <dbReference type="ARBA" id="ARBA00022917"/>
    </source>
</evidence>
<dbReference type="InterPro" id="IPR002305">
    <property type="entry name" value="aa-tRNA-synth_Ic"/>
</dbReference>
<keyword evidence="5" id="KW-0030">Aminoacyl-tRNA synthetase</keyword>
<keyword evidence="2" id="KW-0547">Nucleotide-binding</keyword>
<evidence type="ECO:0008006" key="8">
    <source>
        <dbReference type="Google" id="ProtNLM"/>
    </source>
</evidence>
<dbReference type="Pfam" id="PF00579">
    <property type="entry name" value="tRNA-synt_1b"/>
    <property type="match status" value="1"/>
</dbReference>
<feature type="non-terminal residue" evidence="7">
    <location>
        <position position="1"/>
    </location>
</feature>
<name>X1UYE0_9ZZZZ</name>
<keyword evidence="3" id="KW-0067">ATP-binding</keyword>
<comment type="caution">
    <text evidence="7">The sequence shown here is derived from an EMBL/GenBank/DDBJ whole genome shotgun (WGS) entry which is preliminary data.</text>
</comment>
<evidence type="ECO:0000256" key="1">
    <source>
        <dbReference type="ARBA" id="ARBA00022598"/>
    </source>
</evidence>
<feature type="non-terminal residue" evidence="7">
    <location>
        <position position="62"/>
    </location>
</feature>
<accession>X1UYE0</accession>
<evidence type="ECO:0000256" key="6">
    <source>
        <dbReference type="SAM" id="MobiDB-lite"/>
    </source>
</evidence>
<dbReference type="GO" id="GO:0006436">
    <property type="term" value="P:tryptophanyl-tRNA aminoacylation"/>
    <property type="evidence" value="ECO:0007669"/>
    <property type="project" value="TreeGrafter"/>
</dbReference>
<proteinExistence type="predicted"/>
<keyword evidence="1" id="KW-0436">Ligase</keyword>
<dbReference type="SUPFAM" id="SSF52374">
    <property type="entry name" value="Nucleotidylyl transferase"/>
    <property type="match status" value="1"/>
</dbReference>